<dbReference type="InterPro" id="IPR029058">
    <property type="entry name" value="AB_hydrolase_fold"/>
</dbReference>
<dbReference type="InterPro" id="IPR001563">
    <property type="entry name" value="Peptidase_S10"/>
</dbReference>
<evidence type="ECO:0000313" key="3">
    <source>
        <dbReference type="EnsemblMetazoa" id="PPA39629.1"/>
    </source>
</evidence>
<organism evidence="3 4">
    <name type="scientific">Pristionchus pacificus</name>
    <name type="common">Parasitic nematode worm</name>
    <dbReference type="NCBI Taxonomy" id="54126"/>
    <lineage>
        <taxon>Eukaryota</taxon>
        <taxon>Metazoa</taxon>
        <taxon>Ecdysozoa</taxon>
        <taxon>Nematoda</taxon>
        <taxon>Chromadorea</taxon>
        <taxon>Rhabditida</taxon>
        <taxon>Rhabditina</taxon>
        <taxon>Diplogasteromorpha</taxon>
        <taxon>Diplogasteroidea</taxon>
        <taxon>Neodiplogasteridae</taxon>
        <taxon>Pristionchus</taxon>
    </lineage>
</organism>
<sequence length="569" mass="64378">MNIEWMLIGILRTPLYKIKPSRFVISIYSFNEATQEDHSALKKLDIINLIIILCLGLITFPFAFFVYFKIVTNDHFKHNYTFRLVVIAGTVDFIVYVANLIFLQLTTFTIMNGFFDFLNENGLSPVMSGGMSSLCFLQVLLSLAVAVNRLLFIVKRNLLQVHSRLVFIVSIAASGGITVLFSLIVYQPSFTYPQTYIGAGLYAHSPSSGEFPSYLTLSLLTLSVSAIVFLVSISLVRSVFSYRRQISYDKEKSLESGLIVVAISNFVNYILFVSAISHGPYRLIAETLQLTYNDFSWNQCTNLLYIESPSGVGFSHSNDTNKDSYDDVTTARMNRKVLRDFMTRVHPRYASRDFYLTGESYAGLHILLEYYNYYLTREILKHSQSGEFTNPNFKGIAMGNAHVDHFSVEIATALQLYSLGMIPEKFVNPRMFGKELFGAWNQVIEGKHDSISLSLVWHIAKPSRNAECIPEGYMNGDDVQIHMNAQKNNLPFMANAQEVDTPHWFYLSDHGGARTSYVTNDGRITMDFLTVRGSSHSVPITTPDRAFQLINNFISSGAVINYSKKILRK</sequence>
<proteinExistence type="inferred from homology"/>
<name>A0A2A6BBZ8_PRIPA</name>
<dbReference type="PRINTS" id="PR00724">
    <property type="entry name" value="CRBOXYPTASEC"/>
</dbReference>
<reference evidence="4" key="1">
    <citation type="journal article" date="2008" name="Nat. Genet.">
        <title>The Pristionchus pacificus genome provides a unique perspective on nematode lifestyle and parasitism.</title>
        <authorList>
            <person name="Dieterich C."/>
            <person name="Clifton S.W."/>
            <person name="Schuster L.N."/>
            <person name="Chinwalla A."/>
            <person name="Delehaunty K."/>
            <person name="Dinkelacker I."/>
            <person name="Fulton L."/>
            <person name="Fulton R."/>
            <person name="Godfrey J."/>
            <person name="Minx P."/>
            <person name="Mitreva M."/>
            <person name="Roeseler W."/>
            <person name="Tian H."/>
            <person name="Witte H."/>
            <person name="Yang S.P."/>
            <person name="Wilson R.K."/>
            <person name="Sommer R.J."/>
        </authorList>
    </citation>
    <scope>NUCLEOTIDE SEQUENCE [LARGE SCALE GENOMIC DNA]</scope>
    <source>
        <strain evidence="4">PS312</strain>
    </source>
</reference>
<accession>A0A8R1Z076</accession>
<dbReference type="SUPFAM" id="SSF53474">
    <property type="entry name" value="alpha/beta-Hydrolases"/>
    <property type="match status" value="1"/>
</dbReference>
<evidence type="ECO:0000256" key="1">
    <source>
        <dbReference type="ARBA" id="ARBA00009431"/>
    </source>
</evidence>
<dbReference type="Pfam" id="PF00450">
    <property type="entry name" value="Peptidase_S10"/>
    <property type="match status" value="2"/>
</dbReference>
<protein>
    <recommendedName>
        <fullName evidence="2">Carboxypeptidase</fullName>
        <ecNumber evidence="2">3.4.16.-</ecNumber>
    </recommendedName>
</protein>
<dbReference type="GO" id="GO:0004185">
    <property type="term" value="F:serine-type carboxypeptidase activity"/>
    <property type="evidence" value="ECO:0000318"/>
    <property type="project" value="GO_Central"/>
</dbReference>
<dbReference type="Gene3D" id="3.40.50.1820">
    <property type="entry name" value="alpha/beta hydrolase"/>
    <property type="match status" value="2"/>
</dbReference>
<keyword evidence="4" id="KW-1185">Reference proteome</keyword>
<dbReference type="PANTHER" id="PTHR11802">
    <property type="entry name" value="SERINE PROTEASE FAMILY S10 SERINE CARBOXYPEPTIDASE"/>
    <property type="match status" value="1"/>
</dbReference>
<dbReference type="OrthoDB" id="443318at2759"/>
<keyword evidence="2" id="KW-0645">Protease</keyword>
<dbReference type="InterPro" id="IPR018202">
    <property type="entry name" value="Ser_caboxypep_ser_AS"/>
</dbReference>
<dbReference type="Proteomes" id="UP000005239">
    <property type="component" value="Unassembled WGS sequence"/>
</dbReference>
<keyword evidence="2" id="KW-0121">Carboxypeptidase</keyword>
<comment type="similarity">
    <text evidence="1 2">Belongs to the peptidase S10 family.</text>
</comment>
<evidence type="ECO:0000313" key="4">
    <source>
        <dbReference type="Proteomes" id="UP000005239"/>
    </source>
</evidence>
<dbReference type="PROSITE" id="PS00131">
    <property type="entry name" value="CARBOXYPEPT_SER_SER"/>
    <property type="match status" value="1"/>
</dbReference>
<dbReference type="GO" id="GO:0006508">
    <property type="term" value="P:proteolysis"/>
    <property type="evidence" value="ECO:0007669"/>
    <property type="project" value="UniProtKB-KW"/>
</dbReference>
<evidence type="ECO:0000256" key="2">
    <source>
        <dbReference type="RuleBase" id="RU361156"/>
    </source>
</evidence>
<reference evidence="3" key="2">
    <citation type="submission" date="2022-06" db="UniProtKB">
        <authorList>
            <consortium name="EnsemblMetazoa"/>
        </authorList>
    </citation>
    <scope>IDENTIFICATION</scope>
    <source>
        <strain evidence="3">PS312</strain>
    </source>
</reference>
<gene>
    <name evidence="3" type="primary">WBGene00277998</name>
</gene>
<dbReference type="EnsemblMetazoa" id="PPA39629.1">
    <property type="protein sequence ID" value="PPA39629.1"/>
    <property type="gene ID" value="WBGene00277998"/>
</dbReference>
<dbReference type="AlphaFoldDB" id="A0A2A6BBZ8"/>
<dbReference type="PANTHER" id="PTHR11802:SF418">
    <property type="entry name" value="SERINE CARBOXYPEPTIDASE CTSA-1.1"/>
    <property type="match status" value="1"/>
</dbReference>
<dbReference type="EC" id="3.4.16.-" evidence="2"/>
<keyword evidence="2" id="KW-0378">Hydrolase</keyword>
<accession>A0A2A6BBZ8</accession>